<dbReference type="EMBL" id="MVGT01001924">
    <property type="protein sequence ID" value="OVA10405.1"/>
    <property type="molecule type" value="Genomic_DNA"/>
</dbReference>
<protein>
    <submittedName>
        <fullName evidence="2">FAD dependent oxidoreductase</fullName>
    </submittedName>
</protein>
<reference evidence="2 3" key="1">
    <citation type="journal article" date="2017" name="Mol. Plant">
        <title>The Genome of Medicinal Plant Macleaya cordata Provides New Insights into Benzylisoquinoline Alkaloids Metabolism.</title>
        <authorList>
            <person name="Liu X."/>
            <person name="Liu Y."/>
            <person name="Huang P."/>
            <person name="Ma Y."/>
            <person name="Qing Z."/>
            <person name="Tang Q."/>
            <person name="Cao H."/>
            <person name="Cheng P."/>
            <person name="Zheng Y."/>
            <person name="Yuan Z."/>
            <person name="Zhou Y."/>
            <person name="Liu J."/>
            <person name="Tang Z."/>
            <person name="Zhuo Y."/>
            <person name="Zhang Y."/>
            <person name="Yu L."/>
            <person name="Huang J."/>
            <person name="Yang P."/>
            <person name="Peng Q."/>
            <person name="Zhang J."/>
            <person name="Jiang W."/>
            <person name="Zhang Z."/>
            <person name="Lin K."/>
            <person name="Ro D.K."/>
            <person name="Chen X."/>
            <person name="Xiong X."/>
            <person name="Shang Y."/>
            <person name="Huang S."/>
            <person name="Zeng J."/>
        </authorList>
    </citation>
    <scope>NUCLEOTIDE SEQUENCE [LARGE SCALE GENOMIC DNA]</scope>
    <source>
        <strain evidence="3">cv. BLH2017</strain>
        <tissue evidence="2">Root</tissue>
    </source>
</reference>
<name>A0A200QIZ7_MACCD</name>
<dbReference type="Gene3D" id="3.50.50.60">
    <property type="entry name" value="FAD/NAD(P)-binding domain"/>
    <property type="match status" value="1"/>
</dbReference>
<dbReference type="FunCoup" id="A0A200QIZ7">
    <property type="interactions" value="82"/>
</dbReference>
<dbReference type="PANTHER" id="PTHR13847">
    <property type="entry name" value="SARCOSINE DEHYDROGENASE-RELATED"/>
    <property type="match status" value="1"/>
</dbReference>
<dbReference type="InterPro" id="IPR006076">
    <property type="entry name" value="FAD-dep_OxRdtase"/>
</dbReference>
<dbReference type="InParanoid" id="A0A200QIZ7"/>
<dbReference type="InterPro" id="IPR036188">
    <property type="entry name" value="FAD/NAD-bd_sf"/>
</dbReference>
<keyword evidence="3" id="KW-1185">Reference proteome</keyword>
<evidence type="ECO:0000259" key="1">
    <source>
        <dbReference type="Pfam" id="PF01266"/>
    </source>
</evidence>
<accession>A0A200QIZ7</accession>
<feature type="domain" description="FAD dependent oxidoreductase" evidence="1">
    <location>
        <begin position="70"/>
        <end position="425"/>
    </location>
</feature>
<dbReference type="SUPFAM" id="SSF51905">
    <property type="entry name" value="FAD/NAD(P)-binding domain"/>
    <property type="match status" value="1"/>
</dbReference>
<dbReference type="Gene3D" id="3.30.9.10">
    <property type="entry name" value="D-Amino Acid Oxidase, subunit A, domain 2"/>
    <property type="match status" value="1"/>
</dbReference>
<evidence type="ECO:0000313" key="3">
    <source>
        <dbReference type="Proteomes" id="UP000195402"/>
    </source>
</evidence>
<sequence length="446" mass="48978">MAMVLEMLIVTWTGHWWKVEKIRGQKETGNGDGTPMEREGSGSEYGSGWVCVGEEEHTSKESRLCIDIYDEVGIGGGASGVSGGLLHPYSPKAKLLWRGAECWKESLYLLNIAEKAVGSKESIREAQNLDPYVDELIVWRRGILRPATTMKNVNIFKENSQNCLGSCRIESIDKDCAQNLVPNLCVPFNSAIYMPQAVNVHPQRYLKALFLACKNLVKDLASLGYEGKEIKLHKKSANSLLELAGEYDAVIICLGAKADMVPELSGRLPLRTCRGVVAHLQLLNDTGEEYGDLSPSILSDAWLAIQGPRNLVLGSTWDWRSRNYSPQVSVEEASMALEELVPKASAVYPGVMKWDFMGASAGVRAMPPLTPIGSIPLLGCVDDIVLHHGGGNHKHRCSKTKYWLLGGLGSRGLLYHGWLGKLMAQAVVSCNEDVLPSELTSWRNTK</sequence>
<proteinExistence type="predicted"/>
<dbReference type="AlphaFoldDB" id="A0A200QIZ7"/>
<gene>
    <name evidence="2" type="ORF">BVC80_913g3</name>
</gene>
<dbReference type="GO" id="GO:0005737">
    <property type="term" value="C:cytoplasm"/>
    <property type="evidence" value="ECO:0007669"/>
    <property type="project" value="TreeGrafter"/>
</dbReference>
<dbReference type="Pfam" id="PF01266">
    <property type="entry name" value="DAO"/>
    <property type="match status" value="1"/>
</dbReference>
<dbReference type="STRING" id="56857.A0A200QIZ7"/>
<dbReference type="PANTHER" id="PTHR13847:SF261">
    <property type="entry name" value="FAD-DEPENDENT OXIDOREDUCTASE FAMILY PROTEIN"/>
    <property type="match status" value="1"/>
</dbReference>
<evidence type="ECO:0000313" key="2">
    <source>
        <dbReference type="EMBL" id="OVA10405.1"/>
    </source>
</evidence>
<organism evidence="2 3">
    <name type="scientific">Macleaya cordata</name>
    <name type="common">Five-seeded plume-poppy</name>
    <name type="synonym">Bocconia cordata</name>
    <dbReference type="NCBI Taxonomy" id="56857"/>
    <lineage>
        <taxon>Eukaryota</taxon>
        <taxon>Viridiplantae</taxon>
        <taxon>Streptophyta</taxon>
        <taxon>Embryophyta</taxon>
        <taxon>Tracheophyta</taxon>
        <taxon>Spermatophyta</taxon>
        <taxon>Magnoliopsida</taxon>
        <taxon>Ranunculales</taxon>
        <taxon>Papaveraceae</taxon>
        <taxon>Papaveroideae</taxon>
        <taxon>Macleaya</taxon>
    </lineage>
</organism>
<dbReference type="Proteomes" id="UP000195402">
    <property type="component" value="Unassembled WGS sequence"/>
</dbReference>
<dbReference type="OMA" id="CKYWLFG"/>
<dbReference type="OrthoDB" id="547145at2759"/>
<comment type="caution">
    <text evidence="2">The sequence shown here is derived from an EMBL/GenBank/DDBJ whole genome shotgun (WGS) entry which is preliminary data.</text>
</comment>